<reference evidence="6 7" key="1">
    <citation type="submission" date="2024-09" db="EMBL/GenBank/DDBJ databases">
        <authorList>
            <person name="Sun Q."/>
            <person name="Mori K."/>
        </authorList>
    </citation>
    <scope>NUCLEOTIDE SEQUENCE [LARGE SCALE GENOMIC DNA]</scope>
    <source>
        <strain evidence="6 7">JCM 15389</strain>
    </source>
</reference>
<accession>A0ABV6C0P0</accession>
<evidence type="ECO:0000256" key="3">
    <source>
        <dbReference type="ARBA" id="ARBA00022801"/>
    </source>
</evidence>
<keyword evidence="3 6" id="KW-0378">Hydrolase</keyword>
<dbReference type="Gene3D" id="3.40.50.1000">
    <property type="entry name" value="HAD superfamily/HAD-like"/>
    <property type="match status" value="1"/>
</dbReference>
<dbReference type="Proteomes" id="UP001589788">
    <property type="component" value="Unassembled WGS sequence"/>
</dbReference>
<comment type="similarity">
    <text evidence="1">Belongs to the HAD-like hydrolase superfamily. SerB family.</text>
</comment>
<dbReference type="PANTHER" id="PTHR43344">
    <property type="entry name" value="PHOSPHOSERINE PHOSPHATASE"/>
    <property type="match status" value="1"/>
</dbReference>
<dbReference type="GO" id="GO:0016787">
    <property type="term" value="F:hydrolase activity"/>
    <property type="evidence" value="ECO:0007669"/>
    <property type="project" value="UniProtKB-KW"/>
</dbReference>
<feature type="region of interest" description="Disordered" evidence="5">
    <location>
        <begin position="242"/>
        <end position="261"/>
    </location>
</feature>
<evidence type="ECO:0000256" key="2">
    <source>
        <dbReference type="ARBA" id="ARBA00022723"/>
    </source>
</evidence>
<evidence type="ECO:0000256" key="4">
    <source>
        <dbReference type="ARBA" id="ARBA00022842"/>
    </source>
</evidence>
<evidence type="ECO:0000313" key="6">
    <source>
        <dbReference type="EMBL" id="MFC0081256.1"/>
    </source>
</evidence>
<keyword evidence="2" id="KW-0479">Metal-binding</keyword>
<dbReference type="InterPro" id="IPR050582">
    <property type="entry name" value="HAD-like_SerB"/>
</dbReference>
<dbReference type="SUPFAM" id="SSF56784">
    <property type="entry name" value="HAD-like"/>
    <property type="match status" value="1"/>
</dbReference>
<comment type="caution">
    <text evidence="6">The sequence shown here is derived from an EMBL/GenBank/DDBJ whole genome shotgun (WGS) entry which is preliminary data.</text>
</comment>
<protein>
    <submittedName>
        <fullName evidence="6">HAD-IB family hydrolase</fullName>
    </submittedName>
</protein>
<dbReference type="InterPro" id="IPR023214">
    <property type="entry name" value="HAD_sf"/>
</dbReference>
<dbReference type="EMBL" id="JBHLYQ010000022">
    <property type="protein sequence ID" value="MFC0081256.1"/>
    <property type="molecule type" value="Genomic_DNA"/>
</dbReference>
<evidence type="ECO:0000256" key="1">
    <source>
        <dbReference type="ARBA" id="ARBA00009184"/>
    </source>
</evidence>
<gene>
    <name evidence="6" type="ORF">ACFFRE_03660</name>
</gene>
<dbReference type="NCBIfam" id="TIGR01488">
    <property type="entry name" value="HAD-SF-IB"/>
    <property type="match status" value="1"/>
</dbReference>
<dbReference type="Pfam" id="PF12710">
    <property type="entry name" value="HAD"/>
    <property type="match status" value="1"/>
</dbReference>
<name>A0ABV6C0P0_9ACTN</name>
<dbReference type="RefSeq" id="WP_377788328.1">
    <property type="nucleotide sequence ID" value="NZ_JBHLYQ010000022.1"/>
</dbReference>
<evidence type="ECO:0000256" key="5">
    <source>
        <dbReference type="SAM" id="MobiDB-lite"/>
    </source>
</evidence>
<dbReference type="Gene3D" id="1.20.1440.100">
    <property type="entry name" value="SG protein - dephosphorylation function"/>
    <property type="match status" value="1"/>
</dbReference>
<evidence type="ECO:0000313" key="7">
    <source>
        <dbReference type="Proteomes" id="UP001589788"/>
    </source>
</evidence>
<keyword evidence="7" id="KW-1185">Reference proteome</keyword>
<dbReference type="NCBIfam" id="TIGR01490">
    <property type="entry name" value="HAD-SF-IB-hyp1"/>
    <property type="match status" value="1"/>
</dbReference>
<sequence>MEVPAPHGGRPAPNGRRPRGVAAFDVDGTLTRGGSVARFVVAVVGWRRLLRGALRHLPSVLLGPVVGGRAADRAKERLFEATLGGTPLADAKAAARRFAEAHLARRGRPDVLVRLAAHRQAGHLVVLVSASPTLYVARLGELLQADGVVATELAVDQAGRLTGRLAGANCRGAEKACRLAAWLAAHGAEGAELWAYGNSAGDRELLARADHPVHVGRLGRLGRLRRFPRLAVAPLPQAPVIGSSSGAVDGAPDHVVEPGRR</sequence>
<dbReference type="InterPro" id="IPR036412">
    <property type="entry name" value="HAD-like_sf"/>
</dbReference>
<dbReference type="InterPro" id="IPR006385">
    <property type="entry name" value="HAD_hydro_SerB1"/>
</dbReference>
<dbReference type="PANTHER" id="PTHR43344:SF13">
    <property type="entry name" value="PHOSPHATASE RV3661-RELATED"/>
    <property type="match status" value="1"/>
</dbReference>
<proteinExistence type="inferred from homology"/>
<keyword evidence="4" id="KW-0460">Magnesium</keyword>
<feature type="compositionally biased region" description="Basic and acidic residues" evidence="5">
    <location>
        <begin position="251"/>
        <end position="261"/>
    </location>
</feature>
<organism evidence="6 7">
    <name type="scientific">Aciditerrimonas ferrireducens</name>
    <dbReference type="NCBI Taxonomy" id="667306"/>
    <lineage>
        <taxon>Bacteria</taxon>
        <taxon>Bacillati</taxon>
        <taxon>Actinomycetota</taxon>
        <taxon>Acidimicrobiia</taxon>
        <taxon>Acidimicrobiales</taxon>
        <taxon>Acidimicrobiaceae</taxon>
        <taxon>Aciditerrimonas</taxon>
    </lineage>
</organism>